<dbReference type="AlphaFoldDB" id="A0A2A7B2S3"/>
<dbReference type="Proteomes" id="UP000220904">
    <property type="component" value="Unassembled WGS sequence"/>
</dbReference>
<accession>A0A2A7B2S3</accession>
<dbReference type="GO" id="GO:0007165">
    <property type="term" value="P:signal transduction"/>
    <property type="evidence" value="ECO:0007669"/>
    <property type="project" value="InterPro"/>
</dbReference>
<gene>
    <name evidence="2" type="ORF">CHR60_11710</name>
</gene>
<organism evidence="2 3">
    <name type="scientific">Faecalibacterium prausnitzii</name>
    <dbReference type="NCBI Taxonomy" id="853"/>
    <lineage>
        <taxon>Bacteria</taxon>
        <taxon>Bacillati</taxon>
        <taxon>Bacillota</taxon>
        <taxon>Clostridia</taxon>
        <taxon>Eubacteriales</taxon>
        <taxon>Oscillospiraceae</taxon>
        <taxon>Faecalibacterium</taxon>
    </lineage>
</organism>
<reference evidence="2 3" key="1">
    <citation type="journal article" date="2017" name="Front. Microbiol.">
        <title>New Insights into the Diversity of the Genus Faecalibacterium.</title>
        <authorList>
            <person name="Benevides L."/>
            <person name="Burman S."/>
            <person name="Martin R."/>
            <person name="Robert V."/>
            <person name="Thomas M."/>
            <person name="Miquel S."/>
            <person name="Chain F."/>
            <person name="Sokol H."/>
            <person name="Bermudez-Humaran L.G."/>
            <person name="Morrison M."/>
            <person name="Langella P."/>
            <person name="Azevedo V.A."/>
            <person name="Chatel J.M."/>
            <person name="Soares S."/>
        </authorList>
    </citation>
    <scope>NUCLEOTIDE SEQUENCE [LARGE SCALE GENOMIC DNA]</scope>
    <source>
        <strain evidence="2 3">AHMP21</strain>
    </source>
</reference>
<protein>
    <recommendedName>
        <fullName evidence="1">TIR domain-containing protein</fullName>
    </recommendedName>
</protein>
<dbReference type="SUPFAM" id="SSF52200">
    <property type="entry name" value="Toll/Interleukin receptor TIR domain"/>
    <property type="match status" value="1"/>
</dbReference>
<comment type="caution">
    <text evidence="2">The sequence shown here is derived from an EMBL/GenBank/DDBJ whole genome shotgun (WGS) entry which is preliminary data.</text>
</comment>
<dbReference type="InterPro" id="IPR035897">
    <property type="entry name" value="Toll_tir_struct_dom_sf"/>
</dbReference>
<name>A0A2A7B2S3_9FIRM</name>
<feature type="domain" description="TIR" evidence="1">
    <location>
        <begin position="118"/>
        <end position="287"/>
    </location>
</feature>
<dbReference type="EMBL" id="NOUV01000019">
    <property type="protein sequence ID" value="PDX85707.1"/>
    <property type="molecule type" value="Genomic_DNA"/>
</dbReference>
<dbReference type="PROSITE" id="PS50104">
    <property type="entry name" value="TIR"/>
    <property type="match status" value="1"/>
</dbReference>
<sequence>MEKSTLIDLINQVQDIRNCFTTSYQTVASYPDRPPKQKQYQTIRANKEYALWRARIEAELGVLTQDRTVDDIYKLFASIEKGYSEWYYFTQLEAKLTVLKELILSGSISRLEDGMESKENKVFISHSSKDAEIVKAFVELLEDIGMPENSIVCTSVPGYGIPGGKKIYEWLREQLLNYNTHMIFMLSHNYYDSAASLNEMGAAWLAKTESTLILLPGFGFSDIKGCIDPSEMGIALEGDINELKHRLGELKDNLCEEFKLSTMSATKWERYRDGFLQKTQSNVSKESIQEEKPDDSQPYIPTVKNYNNETVSVETAFLLVYAAAGDGRILRLATLGSPVQVSAAGKQFMVDNSQRESAIWQEALDNLVHFGWVKSVGRKGEVFEVTGTGYTKADWLKEGMCINTDIEPLDEIKNFDR</sequence>
<proteinExistence type="predicted"/>
<dbReference type="OrthoDB" id="4772211at2"/>
<dbReference type="Gene3D" id="3.40.50.10140">
    <property type="entry name" value="Toll/interleukin-1 receptor homology (TIR) domain"/>
    <property type="match status" value="1"/>
</dbReference>
<dbReference type="RefSeq" id="WP_097793176.1">
    <property type="nucleotide sequence ID" value="NZ_NOUV01000019.1"/>
</dbReference>
<evidence type="ECO:0000259" key="1">
    <source>
        <dbReference type="PROSITE" id="PS50104"/>
    </source>
</evidence>
<evidence type="ECO:0000313" key="3">
    <source>
        <dbReference type="Proteomes" id="UP000220904"/>
    </source>
</evidence>
<evidence type="ECO:0000313" key="2">
    <source>
        <dbReference type="EMBL" id="PDX85707.1"/>
    </source>
</evidence>
<dbReference type="InterPro" id="IPR000157">
    <property type="entry name" value="TIR_dom"/>
</dbReference>